<feature type="domain" description="Cytochrome b5 heme-binding" evidence="3">
    <location>
        <begin position="109"/>
        <end position="206"/>
    </location>
</feature>
<dbReference type="FunFam" id="3.10.120.10:FF:000003">
    <property type="entry name" value="membrane-associated progesterone receptor component 1"/>
    <property type="match status" value="1"/>
</dbReference>
<name>A0A9P6YAY0_RHIOR</name>
<dbReference type="Gene3D" id="3.10.120.10">
    <property type="entry name" value="Cytochrome b5-like heme/steroid binding domain"/>
    <property type="match status" value="1"/>
</dbReference>
<evidence type="ECO:0000256" key="2">
    <source>
        <dbReference type="SAM" id="Phobius"/>
    </source>
</evidence>
<dbReference type="SMART" id="SM01117">
    <property type="entry name" value="Cyt-b5"/>
    <property type="match status" value="1"/>
</dbReference>
<reference evidence="4" key="1">
    <citation type="journal article" date="2020" name="Microb. Genom.">
        <title>Genetic diversity of clinical and environmental Mucorales isolates obtained from an investigation of mucormycosis cases among solid organ transplant recipients.</title>
        <authorList>
            <person name="Nguyen M.H."/>
            <person name="Kaul D."/>
            <person name="Muto C."/>
            <person name="Cheng S.J."/>
            <person name="Richter R.A."/>
            <person name="Bruno V.M."/>
            <person name="Liu G."/>
            <person name="Beyhan S."/>
            <person name="Sundermann A.J."/>
            <person name="Mounaud S."/>
            <person name="Pasculle A.W."/>
            <person name="Nierman W.C."/>
            <person name="Driscoll E."/>
            <person name="Cumbie R."/>
            <person name="Clancy C.J."/>
            <person name="Dupont C.L."/>
        </authorList>
    </citation>
    <scope>NUCLEOTIDE SEQUENCE</scope>
    <source>
        <strain evidence="4">GL16</strain>
    </source>
</reference>
<dbReference type="OrthoDB" id="10257697at2759"/>
<proteinExistence type="inferred from homology"/>
<accession>A0A9P6YAY0</accession>
<dbReference type="SUPFAM" id="SSF55856">
    <property type="entry name" value="Cytochrome b5-like heme/steroid binding domain"/>
    <property type="match status" value="1"/>
</dbReference>
<evidence type="ECO:0000313" key="4">
    <source>
        <dbReference type="EMBL" id="KAG1543831.1"/>
    </source>
</evidence>
<protein>
    <recommendedName>
        <fullName evidence="3">Cytochrome b5 heme-binding domain-containing protein</fullName>
    </recommendedName>
</protein>
<dbReference type="Proteomes" id="UP000717996">
    <property type="component" value="Unassembled WGS sequence"/>
</dbReference>
<gene>
    <name evidence="4" type="ORF">G6F51_006436</name>
</gene>
<dbReference type="InterPro" id="IPR036400">
    <property type="entry name" value="Cyt_B5-like_heme/steroid_sf"/>
</dbReference>
<feature type="transmembrane region" description="Helical" evidence="2">
    <location>
        <begin position="34"/>
        <end position="55"/>
    </location>
</feature>
<dbReference type="PANTHER" id="PTHR10281:SF76">
    <property type="entry name" value="CALCUTTA CUP-RELATED"/>
    <property type="match status" value="1"/>
</dbReference>
<comment type="caution">
    <text evidence="4">The sequence shown here is derived from an EMBL/GenBank/DDBJ whole genome shotgun (WGS) entry which is preliminary data.</text>
</comment>
<evidence type="ECO:0000313" key="5">
    <source>
        <dbReference type="Proteomes" id="UP000717996"/>
    </source>
</evidence>
<dbReference type="InterPro" id="IPR001199">
    <property type="entry name" value="Cyt_B5-like_heme/steroid-bd"/>
</dbReference>
<organism evidence="4 5">
    <name type="scientific">Rhizopus oryzae</name>
    <name type="common">Mucormycosis agent</name>
    <name type="synonym">Rhizopus arrhizus var. delemar</name>
    <dbReference type="NCBI Taxonomy" id="64495"/>
    <lineage>
        <taxon>Eukaryota</taxon>
        <taxon>Fungi</taxon>
        <taxon>Fungi incertae sedis</taxon>
        <taxon>Mucoromycota</taxon>
        <taxon>Mucoromycotina</taxon>
        <taxon>Mucoromycetes</taxon>
        <taxon>Mucorales</taxon>
        <taxon>Mucorineae</taxon>
        <taxon>Rhizopodaceae</taxon>
        <taxon>Rhizopus</taxon>
    </lineage>
</organism>
<dbReference type="AlphaFoldDB" id="A0A9P6YAY0"/>
<keyword evidence="2" id="KW-0472">Membrane</keyword>
<dbReference type="GO" id="GO:0020037">
    <property type="term" value="F:heme binding"/>
    <property type="evidence" value="ECO:0007669"/>
    <property type="project" value="UniProtKB-ARBA"/>
</dbReference>
<evidence type="ECO:0000256" key="1">
    <source>
        <dbReference type="ARBA" id="ARBA00038357"/>
    </source>
</evidence>
<dbReference type="Pfam" id="PF00173">
    <property type="entry name" value="Cyt-b5"/>
    <property type="match status" value="1"/>
</dbReference>
<dbReference type="PANTHER" id="PTHR10281">
    <property type="entry name" value="MEMBRANE-ASSOCIATED PROGESTERONE RECEPTOR COMPONENT-RELATED"/>
    <property type="match status" value="1"/>
</dbReference>
<dbReference type="InterPro" id="IPR050577">
    <property type="entry name" value="MAPR/NEUFC/NENF-like"/>
</dbReference>
<evidence type="ECO:0000259" key="3">
    <source>
        <dbReference type="SMART" id="SM01117"/>
    </source>
</evidence>
<dbReference type="EMBL" id="JAANIT010000873">
    <property type="protein sequence ID" value="KAG1543831.1"/>
    <property type="molecule type" value="Genomic_DNA"/>
</dbReference>
<keyword evidence="2" id="KW-1133">Transmembrane helix</keyword>
<comment type="similarity">
    <text evidence="1">Belongs to the cytochrome b5 family. MAPR subfamily.</text>
</comment>
<feature type="transmembrane region" description="Helical" evidence="2">
    <location>
        <begin position="67"/>
        <end position="84"/>
    </location>
</feature>
<dbReference type="GO" id="GO:0012505">
    <property type="term" value="C:endomembrane system"/>
    <property type="evidence" value="ECO:0007669"/>
    <property type="project" value="TreeGrafter"/>
</dbReference>
<keyword evidence="2" id="KW-0812">Transmembrane</keyword>
<dbReference type="GO" id="GO:0016020">
    <property type="term" value="C:membrane"/>
    <property type="evidence" value="ECO:0007669"/>
    <property type="project" value="TreeGrafter"/>
</dbReference>
<sequence length="228" mass="25991">MITVIAKKVIQYQPTYDCILNTIITDGFCELWRAAAAGMIVAAIVGGLTIFALLATMCSQRRKRSKAWAPVSFMLILYGSYLITETWTWGYRGKWTNINTYMPRKERIFTEKELLKYDGTDPSLPIYLAIDGEVFDVTKGRGWYGKGGSYHHFSGKDAARAYVTGCFQDHLTHDLRGLNENELKGVAHWKKFYENHHTYHKIGRVIHDPIPQDAPLPKPCKSAMKQKP</sequence>